<keyword evidence="5" id="KW-0521">NADP</keyword>
<feature type="domain" description="Ubiquitin-like" evidence="11">
    <location>
        <begin position="1"/>
        <end position="59"/>
    </location>
</feature>
<evidence type="ECO:0000256" key="3">
    <source>
        <dbReference type="ARBA" id="ARBA00022516"/>
    </source>
</evidence>
<keyword evidence="9 10" id="KW-0472">Membrane</keyword>
<dbReference type="AlphaFoldDB" id="A0A9P6EPU1"/>
<dbReference type="SUPFAM" id="SSF54236">
    <property type="entry name" value="Ubiquitin-like"/>
    <property type="match status" value="1"/>
</dbReference>
<dbReference type="InterPro" id="IPR029071">
    <property type="entry name" value="Ubiquitin-like_domsf"/>
</dbReference>
<accession>A0A9P6EPU1</accession>
<keyword evidence="13" id="KW-1185">Reference proteome</keyword>
<feature type="transmembrane region" description="Helical" evidence="10">
    <location>
        <begin position="232"/>
        <end position="252"/>
    </location>
</feature>
<dbReference type="GO" id="GO:0016627">
    <property type="term" value="F:oxidoreductase activity, acting on the CH-CH group of donors"/>
    <property type="evidence" value="ECO:0007669"/>
    <property type="project" value="InterPro"/>
</dbReference>
<dbReference type="PANTHER" id="PTHR10556">
    <property type="entry name" value="3-OXO-5-ALPHA-STEROID 4-DEHYDROGENASE"/>
    <property type="match status" value="1"/>
</dbReference>
<evidence type="ECO:0000256" key="1">
    <source>
        <dbReference type="ARBA" id="ARBA00004477"/>
    </source>
</evidence>
<dbReference type="InterPro" id="IPR001104">
    <property type="entry name" value="3-oxo-5_a-steroid_4-DH_C"/>
</dbReference>
<keyword evidence="6 10" id="KW-1133">Transmembrane helix</keyword>
<keyword evidence="3" id="KW-0444">Lipid biosynthesis</keyword>
<evidence type="ECO:0000256" key="9">
    <source>
        <dbReference type="ARBA" id="ARBA00023136"/>
    </source>
</evidence>
<feature type="transmembrane region" description="Helical" evidence="10">
    <location>
        <begin position="258"/>
        <end position="277"/>
    </location>
</feature>
<dbReference type="InterPro" id="IPR000626">
    <property type="entry name" value="Ubiquitin-like_dom"/>
</dbReference>
<evidence type="ECO:0000313" key="12">
    <source>
        <dbReference type="EMBL" id="KAF9532708.1"/>
    </source>
</evidence>
<comment type="caution">
    <text evidence="12">The sequence shown here is derived from an EMBL/GenBank/DDBJ whole genome shotgun (WGS) entry which is preliminary data.</text>
</comment>
<dbReference type="InterPro" id="IPR039357">
    <property type="entry name" value="SRD5A/TECR"/>
</dbReference>
<evidence type="ECO:0000256" key="8">
    <source>
        <dbReference type="ARBA" id="ARBA00023098"/>
    </source>
</evidence>
<keyword evidence="7" id="KW-0560">Oxidoreductase</keyword>
<dbReference type="PROSITE" id="PS50244">
    <property type="entry name" value="S5A_REDUCTASE"/>
    <property type="match status" value="1"/>
</dbReference>
<dbReference type="PANTHER" id="PTHR10556:SF28">
    <property type="entry name" value="VERY-LONG-CHAIN ENOYL-COA REDUCTASE"/>
    <property type="match status" value="1"/>
</dbReference>
<evidence type="ECO:0000256" key="10">
    <source>
        <dbReference type="SAM" id="Phobius"/>
    </source>
</evidence>
<dbReference type="GO" id="GO:0042761">
    <property type="term" value="P:very long-chain fatty acid biosynthetic process"/>
    <property type="evidence" value="ECO:0007669"/>
    <property type="project" value="TreeGrafter"/>
</dbReference>
<evidence type="ECO:0000256" key="5">
    <source>
        <dbReference type="ARBA" id="ARBA00022857"/>
    </source>
</evidence>
<dbReference type="Pfam" id="PF02544">
    <property type="entry name" value="Steroid_dh"/>
    <property type="match status" value="1"/>
</dbReference>
<dbReference type="PROSITE" id="PS50053">
    <property type="entry name" value="UBIQUITIN_2"/>
    <property type="match status" value="1"/>
</dbReference>
<dbReference type="EMBL" id="MU157831">
    <property type="protein sequence ID" value="KAF9532708.1"/>
    <property type="molecule type" value="Genomic_DNA"/>
</dbReference>
<reference evidence="12" key="1">
    <citation type="submission" date="2020-11" db="EMBL/GenBank/DDBJ databases">
        <authorList>
            <consortium name="DOE Joint Genome Institute"/>
            <person name="Ahrendt S."/>
            <person name="Riley R."/>
            <person name="Andreopoulos W."/>
            <person name="Labutti K."/>
            <person name="Pangilinan J."/>
            <person name="Ruiz-Duenas F.J."/>
            <person name="Barrasa J.M."/>
            <person name="Sanchez-Garcia M."/>
            <person name="Camarero S."/>
            <person name="Miyauchi S."/>
            <person name="Serrano A."/>
            <person name="Linde D."/>
            <person name="Babiker R."/>
            <person name="Drula E."/>
            <person name="Ayuso-Fernandez I."/>
            <person name="Pacheco R."/>
            <person name="Padilla G."/>
            <person name="Ferreira P."/>
            <person name="Barriuso J."/>
            <person name="Kellner H."/>
            <person name="Castanera R."/>
            <person name="Alfaro M."/>
            <person name="Ramirez L."/>
            <person name="Pisabarro A.G."/>
            <person name="Kuo A."/>
            <person name="Tritt A."/>
            <person name="Lipzen A."/>
            <person name="He G."/>
            <person name="Yan M."/>
            <person name="Ng V."/>
            <person name="Cullen D."/>
            <person name="Martin F."/>
            <person name="Rosso M.-N."/>
            <person name="Henrissat B."/>
            <person name="Hibbett D."/>
            <person name="Martinez A.T."/>
            <person name="Grigoriev I.V."/>
        </authorList>
    </citation>
    <scope>NUCLEOTIDE SEQUENCE</scope>
    <source>
        <strain evidence="12">CBS 506.95</strain>
    </source>
</reference>
<evidence type="ECO:0000256" key="6">
    <source>
        <dbReference type="ARBA" id="ARBA00022989"/>
    </source>
</evidence>
<proteinExistence type="inferred from homology"/>
<comment type="similarity">
    <text evidence="2">Belongs to the steroid 5-alpha reductase family.</text>
</comment>
<evidence type="ECO:0000256" key="4">
    <source>
        <dbReference type="ARBA" id="ARBA00022692"/>
    </source>
</evidence>
<dbReference type="Proteomes" id="UP000807306">
    <property type="component" value="Unassembled WGS sequence"/>
</dbReference>
<evidence type="ECO:0000256" key="7">
    <source>
        <dbReference type="ARBA" id="ARBA00023002"/>
    </source>
</evidence>
<comment type="subcellular location">
    <subcellularLocation>
        <location evidence="1">Endoplasmic reticulum membrane</location>
        <topology evidence="1">Multi-pass membrane protein</topology>
    </subcellularLocation>
</comment>
<dbReference type="CDD" id="cd01801">
    <property type="entry name" value="Ubl_TECR_like"/>
    <property type="match status" value="1"/>
</dbReference>
<organism evidence="12 13">
    <name type="scientific">Crepidotus variabilis</name>
    <dbReference type="NCBI Taxonomy" id="179855"/>
    <lineage>
        <taxon>Eukaryota</taxon>
        <taxon>Fungi</taxon>
        <taxon>Dikarya</taxon>
        <taxon>Basidiomycota</taxon>
        <taxon>Agaricomycotina</taxon>
        <taxon>Agaricomycetes</taxon>
        <taxon>Agaricomycetidae</taxon>
        <taxon>Agaricales</taxon>
        <taxon>Agaricineae</taxon>
        <taxon>Crepidotaceae</taxon>
        <taxon>Crepidotus</taxon>
    </lineage>
</organism>
<keyword evidence="8" id="KW-0443">Lipid metabolism</keyword>
<name>A0A9P6EPU1_9AGAR</name>
<dbReference type="OrthoDB" id="540503at2759"/>
<sequence length="303" mass="34793">MGSKPGKQGFSVEVPATASVADLKSAIALKKKHLYPSRQRLSLVSESSKRLTDETKLTDISNGLLKDGLEFKLKDLGPQISWTTVFLVEYAGPLLIHPLFFYCPKLWYGKNFEHSALQKYVFAFVMLHFLKRELETLFVHRFSHATMPWFNIVKNSGHYHILSGVLLAFDIYRPKYSATSPYILNTIRNDEQFLWICTGIWLYAELSNLHTHLKVRSLRPPGSTKRAIPYGYGFNLVSLPNYFFEIIAWTTISVMTNSAAAWLFTIVATGQMALWAIKKHKNYKKEFGKEYPRARKAMIPFLL</sequence>
<evidence type="ECO:0000256" key="2">
    <source>
        <dbReference type="ARBA" id="ARBA00007742"/>
    </source>
</evidence>
<dbReference type="Gene3D" id="3.10.20.90">
    <property type="entry name" value="Phosphatidylinositol 3-kinase Catalytic Subunit, Chain A, domain 1"/>
    <property type="match status" value="1"/>
</dbReference>
<protein>
    <submittedName>
        <fullName evidence="12">3-oxo-5-alpha-steroid 4-dehydrogenase-domain-containing protein</fullName>
    </submittedName>
</protein>
<gene>
    <name evidence="12" type="ORF">CPB83DRAFT_758971</name>
</gene>
<dbReference type="Gene3D" id="1.20.120.1630">
    <property type="match status" value="1"/>
</dbReference>
<keyword evidence="4 10" id="KW-0812">Transmembrane</keyword>
<evidence type="ECO:0000259" key="11">
    <source>
        <dbReference type="PROSITE" id="PS50053"/>
    </source>
</evidence>
<evidence type="ECO:0000313" key="13">
    <source>
        <dbReference type="Proteomes" id="UP000807306"/>
    </source>
</evidence>
<dbReference type="GO" id="GO:0005789">
    <property type="term" value="C:endoplasmic reticulum membrane"/>
    <property type="evidence" value="ECO:0007669"/>
    <property type="project" value="UniProtKB-SubCell"/>
</dbReference>